<reference evidence="4 5" key="1">
    <citation type="submission" date="2017-04" db="EMBL/GenBank/DDBJ databases">
        <authorList>
            <person name="Afonso C.L."/>
            <person name="Miller P.J."/>
            <person name="Scott M.A."/>
            <person name="Spackman E."/>
            <person name="Goraichik I."/>
            <person name="Dimitrov K.M."/>
            <person name="Suarez D.L."/>
            <person name="Swayne D.E."/>
        </authorList>
    </citation>
    <scope>NUCLEOTIDE SEQUENCE [LARGE SCALE GENOMIC DNA]</scope>
</reference>
<dbReference type="GO" id="GO:0005737">
    <property type="term" value="C:cytoplasm"/>
    <property type="evidence" value="ECO:0007669"/>
    <property type="project" value="TreeGrafter"/>
</dbReference>
<organism evidence="4 5">
    <name type="scientific">Maudiozyma saulgeensis</name>
    <dbReference type="NCBI Taxonomy" id="1789683"/>
    <lineage>
        <taxon>Eukaryota</taxon>
        <taxon>Fungi</taxon>
        <taxon>Dikarya</taxon>
        <taxon>Ascomycota</taxon>
        <taxon>Saccharomycotina</taxon>
        <taxon>Saccharomycetes</taxon>
        <taxon>Saccharomycetales</taxon>
        <taxon>Saccharomycetaceae</taxon>
        <taxon>Maudiozyma</taxon>
    </lineage>
</organism>
<dbReference type="AlphaFoldDB" id="A0A1X7QXN9"/>
<dbReference type="InterPro" id="IPR045478">
    <property type="entry name" value="Exportin-5_C"/>
</dbReference>
<dbReference type="PANTHER" id="PTHR11223:SF3">
    <property type="entry name" value="EXPORTIN-5"/>
    <property type="match status" value="1"/>
</dbReference>
<feature type="domain" description="Exportin-5 C-terminal" evidence="3">
    <location>
        <begin position="333"/>
        <end position="1183"/>
    </location>
</feature>
<evidence type="ECO:0000313" key="5">
    <source>
        <dbReference type="Proteomes" id="UP000196158"/>
    </source>
</evidence>
<dbReference type="InterPro" id="IPR016024">
    <property type="entry name" value="ARM-type_fold"/>
</dbReference>
<feature type="coiled-coil region" evidence="1">
    <location>
        <begin position="528"/>
        <end position="555"/>
    </location>
</feature>
<gene>
    <name evidence="4" type="ORF">KASA_0Q03432G</name>
</gene>
<keyword evidence="5" id="KW-1185">Reference proteome</keyword>
<evidence type="ECO:0000256" key="2">
    <source>
        <dbReference type="SAM" id="MobiDB-lite"/>
    </source>
</evidence>
<dbReference type="OrthoDB" id="2215036at2759"/>
<evidence type="ECO:0000313" key="4">
    <source>
        <dbReference type="EMBL" id="SMN17954.1"/>
    </source>
</evidence>
<dbReference type="PANTHER" id="PTHR11223">
    <property type="entry name" value="EXPORTIN 1/5"/>
    <property type="match status" value="1"/>
</dbReference>
<dbReference type="GO" id="GO:0042565">
    <property type="term" value="C:RNA nuclear export complex"/>
    <property type="evidence" value="ECO:0007669"/>
    <property type="project" value="TreeGrafter"/>
</dbReference>
<dbReference type="GO" id="GO:0005634">
    <property type="term" value="C:nucleus"/>
    <property type="evidence" value="ECO:0007669"/>
    <property type="project" value="TreeGrafter"/>
</dbReference>
<dbReference type="Proteomes" id="UP000196158">
    <property type="component" value="Unassembled WGS sequence"/>
</dbReference>
<dbReference type="GO" id="GO:0006405">
    <property type="term" value="P:RNA export from nucleus"/>
    <property type="evidence" value="ECO:0007669"/>
    <property type="project" value="TreeGrafter"/>
</dbReference>
<name>A0A1X7QXN9_9SACH</name>
<protein>
    <submittedName>
        <fullName evidence="4">Similar to Saccharomyces cerevisiae YDR335W MSN5 Karyopherin involved in nuclear import and export of proteins</fullName>
    </submittedName>
</protein>
<evidence type="ECO:0000259" key="3">
    <source>
        <dbReference type="Pfam" id="PF19273"/>
    </source>
</evidence>
<keyword evidence="1" id="KW-0175">Coiled coil</keyword>
<dbReference type="EMBL" id="FXLY01000002">
    <property type="protein sequence ID" value="SMN17954.1"/>
    <property type="molecule type" value="Genomic_DNA"/>
</dbReference>
<dbReference type="SUPFAM" id="SSF48371">
    <property type="entry name" value="ARM repeat"/>
    <property type="match status" value="1"/>
</dbReference>
<feature type="region of interest" description="Disordered" evidence="2">
    <location>
        <begin position="1199"/>
        <end position="1222"/>
    </location>
</feature>
<dbReference type="InterPro" id="IPR045065">
    <property type="entry name" value="XPO1/5"/>
</dbReference>
<dbReference type="GO" id="GO:0005049">
    <property type="term" value="F:nuclear export signal receptor activity"/>
    <property type="evidence" value="ECO:0007669"/>
    <property type="project" value="InterPro"/>
</dbReference>
<sequence>MDSNGGAQVIKALEVIYSPKSNNEQRLESQQFLDNVKLQEESPLWGYEIALNNSSNFIVKHFGLGLLTHALKTHWNNYDAQRRIALRKWIMELNYRVTNEDPRYIKEKLAFLWVEVAKRSWGEALKGGEPTDELLTESWVDMDNNLSELWNINQASREVTLIIFRILFEDVFLLDDMIVLKRMTIIQPLCVMIVCPMEVFASKYKFTEKWTLFRSSNDGWFKIWIDELNNALSENNQEYVIRLLETLKTCLNWPLSEVIIRNDVISTLLRCFLSDIPKAQSMALDSMHILLTRPYSNDDHYKSIINNVFNNIDTLEKVYDSLQFDAKNGIDDAKYPIIKKFVDMISCLYVCVFKVDDNENQVEKYLRLVLKATYNESLIVSGLTLDLWCSCLRNDNFLPYLEKFIIPDLLQYAADALIYYEQIPDHVSKIFAETDFQSKTEFQSFCSSYRKNIRDIIRLISCVKLDFAYEWLNVRLNTYFSSQYGQQVLGSTFLDLKSEPYLSALSQFMIIECFINGCIRWKIWYTNSDDYDTKLDNILNKLEMLSNQLIALNIREPLLLKKEIQNFALFLTMLKDNVLFTLLEKIITTATMDYPGIDEENNTEEYEAVRELRYACGIELNRMALLMPESLKSIYPDLESVVSRILPKLSYHEKISFKSFLLTIVLKSSLDRKEERFAELVDSELVAWSDKSTEVGLSDLPWFMERLGIVKIAEYFQRRNIDENSDLLSIPIDEEGKQLKMELTKRWQTLFPVRATRMFIHYSMQSVKKDSEFKMLQDMWRPRIVPILPYILRLLFQLQSYHDPENWKELPNVVQSFVKYSTVERFWEAGASNKSKDEFIDEHMKAMHTLRDFADSVGHIVRYTREYTLLVVAAISSLGSVFFDIDEMPELLFNSIAIYKPERNEISPGVSTHGWKHILNVAIRPILKNCPDECASKFMPVFLPKLFNTLDVILCEKWSKVMQGHEGEPLPTDDEEMTEEILEENLLRQLTTVVVLILIDSVGQNGSSSKSKLNSHQIKMRKTIFEDINILAPFLKLLNHLISFKDTKCSFNAVLLMKSCLADVLIKNESVDEFFTVEVMKTLLFNLTANNSNRDSFYEGMYVFTVLFLTLYKEYKSTRQYLYEISHGYDIEDLYENLRKVDNFKNQRALMVEYFDYIRRNNGSSTDNDNDVVADERKRQEKREANLLKATQKLVQKNKGATDLLDDPSTENDAMGNLFGSA</sequence>
<dbReference type="GO" id="GO:0006611">
    <property type="term" value="P:protein export from nucleus"/>
    <property type="evidence" value="ECO:0007669"/>
    <property type="project" value="InterPro"/>
</dbReference>
<proteinExistence type="predicted"/>
<dbReference type="GO" id="GO:0003723">
    <property type="term" value="F:RNA binding"/>
    <property type="evidence" value="ECO:0007669"/>
    <property type="project" value="TreeGrafter"/>
</dbReference>
<dbReference type="Pfam" id="PF19273">
    <property type="entry name" value="Exportin-5"/>
    <property type="match status" value="1"/>
</dbReference>
<accession>A0A1X7QXN9</accession>
<dbReference type="STRING" id="1789683.A0A1X7QXN9"/>
<evidence type="ECO:0000256" key="1">
    <source>
        <dbReference type="SAM" id="Coils"/>
    </source>
</evidence>
<dbReference type="Gene3D" id="1.25.10.10">
    <property type="entry name" value="Leucine-rich Repeat Variant"/>
    <property type="match status" value="1"/>
</dbReference>
<dbReference type="InterPro" id="IPR011989">
    <property type="entry name" value="ARM-like"/>
</dbReference>